<protein>
    <submittedName>
        <fullName evidence="1">Uncharacterized protein</fullName>
    </submittedName>
</protein>
<dbReference type="EMBL" id="JAUOQO010000326">
    <property type="protein sequence ID" value="MDO6575189.1"/>
    <property type="molecule type" value="Genomic_DNA"/>
</dbReference>
<comment type="caution">
    <text evidence="1">The sequence shown here is derived from an EMBL/GenBank/DDBJ whole genome shotgun (WGS) entry which is preliminary data.</text>
</comment>
<dbReference type="Proteomes" id="UP001170310">
    <property type="component" value="Unassembled WGS sequence"/>
</dbReference>
<accession>A0AAW7YV50</accession>
<proteinExistence type="predicted"/>
<evidence type="ECO:0000313" key="1">
    <source>
        <dbReference type="EMBL" id="MDO6575189.1"/>
    </source>
</evidence>
<gene>
    <name evidence="1" type="ORF">Q4528_13820</name>
</gene>
<dbReference type="AlphaFoldDB" id="A0AAW7YV50"/>
<keyword evidence="2" id="KW-1185">Reference proteome</keyword>
<feature type="non-terminal residue" evidence="1">
    <location>
        <position position="63"/>
    </location>
</feature>
<name>A0AAW7YV50_9STAP</name>
<reference evidence="1" key="1">
    <citation type="submission" date="2023-07" db="EMBL/GenBank/DDBJ databases">
        <title>Genome content predicts the carbon catabolic preferences of heterotrophic bacteria.</title>
        <authorList>
            <person name="Gralka M."/>
        </authorList>
    </citation>
    <scope>NUCLEOTIDE SEQUENCE</scope>
    <source>
        <strain evidence="1">E2R20</strain>
    </source>
</reference>
<dbReference type="RefSeq" id="WP_303522153.1">
    <property type="nucleotide sequence ID" value="NZ_JAUOQO010000326.1"/>
</dbReference>
<organism evidence="1 2">
    <name type="scientific">Staphylococcus pasteuri_A</name>
    <dbReference type="NCBI Taxonomy" id="3062664"/>
    <lineage>
        <taxon>Bacteria</taxon>
        <taxon>Bacillati</taxon>
        <taxon>Bacillota</taxon>
        <taxon>Bacilli</taxon>
        <taxon>Bacillales</taxon>
        <taxon>Staphylococcaceae</taxon>
        <taxon>Staphylococcus</taxon>
    </lineage>
</organism>
<evidence type="ECO:0000313" key="2">
    <source>
        <dbReference type="Proteomes" id="UP001170310"/>
    </source>
</evidence>
<sequence length="63" mass="6967">MDDWSPPKTFYKTTAVYINNQTIQLADDVTATISCRPHSYICSLTAQVRTELSGSAKELGEQA</sequence>